<dbReference type="AlphaFoldDB" id="A0A8K0R9W8"/>
<proteinExistence type="predicted"/>
<dbReference type="Proteomes" id="UP000813461">
    <property type="component" value="Unassembled WGS sequence"/>
</dbReference>
<reference evidence="1" key="1">
    <citation type="journal article" date="2021" name="Nat. Commun.">
        <title>Genetic determinants of endophytism in the Arabidopsis root mycobiome.</title>
        <authorList>
            <person name="Mesny F."/>
            <person name="Miyauchi S."/>
            <person name="Thiergart T."/>
            <person name="Pickel B."/>
            <person name="Atanasova L."/>
            <person name="Karlsson M."/>
            <person name="Huettel B."/>
            <person name="Barry K.W."/>
            <person name="Haridas S."/>
            <person name="Chen C."/>
            <person name="Bauer D."/>
            <person name="Andreopoulos W."/>
            <person name="Pangilinan J."/>
            <person name="LaButti K."/>
            <person name="Riley R."/>
            <person name="Lipzen A."/>
            <person name="Clum A."/>
            <person name="Drula E."/>
            <person name="Henrissat B."/>
            <person name="Kohler A."/>
            <person name="Grigoriev I.V."/>
            <person name="Martin F.M."/>
            <person name="Hacquard S."/>
        </authorList>
    </citation>
    <scope>NUCLEOTIDE SEQUENCE</scope>
    <source>
        <strain evidence="1">MPI-SDFR-AT-0120</strain>
    </source>
</reference>
<protein>
    <submittedName>
        <fullName evidence="1">Uncharacterized protein</fullName>
    </submittedName>
</protein>
<evidence type="ECO:0000313" key="1">
    <source>
        <dbReference type="EMBL" id="KAH7088398.1"/>
    </source>
</evidence>
<sequence length="102" mass="11095">MSCAYSGFSTLRHAWTVLIPCILCLSVNSLRSIVVRHDADLLICSNIIAPSTLLQASSGHHVSSFQLLRAVQSSPVYLGSLLSLERHQTIASTVVDDSLSQW</sequence>
<evidence type="ECO:0000313" key="2">
    <source>
        <dbReference type="Proteomes" id="UP000813461"/>
    </source>
</evidence>
<gene>
    <name evidence="1" type="ORF">FB567DRAFT_524322</name>
</gene>
<organism evidence="1 2">
    <name type="scientific">Paraphoma chrysanthemicola</name>
    <dbReference type="NCBI Taxonomy" id="798071"/>
    <lineage>
        <taxon>Eukaryota</taxon>
        <taxon>Fungi</taxon>
        <taxon>Dikarya</taxon>
        <taxon>Ascomycota</taxon>
        <taxon>Pezizomycotina</taxon>
        <taxon>Dothideomycetes</taxon>
        <taxon>Pleosporomycetidae</taxon>
        <taxon>Pleosporales</taxon>
        <taxon>Pleosporineae</taxon>
        <taxon>Phaeosphaeriaceae</taxon>
        <taxon>Paraphoma</taxon>
    </lineage>
</organism>
<dbReference type="EMBL" id="JAGMVJ010000008">
    <property type="protein sequence ID" value="KAH7088398.1"/>
    <property type="molecule type" value="Genomic_DNA"/>
</dbReference>
<comment type="caution">
    <text evidence="1">The sequence shown here is derived from an EMBL/GenBank/DDBJ whole genome shotgun (WGS) entry which is preliminary data.</text>
</comment>
<accession>A0A8K0R9W8</accession>
<keyword evidence="2" id="KW-1185">Reference proteome</keyword>
<name>A0A8K0R9W8_9PLEO</name>